<protein>
    <submittedName>
        <fullName evidence="1">Uncharacterized protein</fullName>
    </submittedName>
</protein>
<reference evidence="1" key="2">
    <citation type="submission" date="2020-11" db="EMBL/GenBank/DDBJ databases">
        <authorList>
            <person name="McCartney M.A."/>
            <person name="Auch B."/>
            <person name="Kono T."/>
            <person name="Mallez S."/>
            <person name="Becker A."/>
            <person name="Gohl D.M."/>
            <person name="Silverstein K.A.T."/>
            <person name="Koren S."/>
            <person name="Bechman K.B."/>
            <person name="Herman A."/>
            <person name="Abrahante J.E."/>
            <person name="Garbe J."/>
        </authorList>
    </citation>
    <scope>NUCLEOTIDE SEQUENCE</scope>
    <source>
        <strain evidence="1">Duluth1</strain>
        <tissue evidence="1">Whole animal</tissue>
    </source>
</reference>
<gene>
    <name evidence="1" type="ORF">DPMN_086946</name>
</gene>
<dbReference type="EMBL" id="JAIWYP010000003">
    <property type="protein sequence ID" value="KAH3844685.1"/>
    <property type="molecule type" value="Genomic_DNA"/>
</dbReference>
<reference evidence="1" key="1">
    <citation type="journal article" date="2019" name="bioRxiv">
        <title>The Genome of the Zebra Mussel, Dreissena polymorpha: A Resource for Invasive Species Research.</title>
        <authorList>
            <person name="McCartney M.A."/>
            <person name="Auch B."/>
            <person name="Kono T."/>
            <person name="Mallez S."/>
            <person name="Zhang Y."/>
            <person name="Obille A."/>
            <person name="Becker A."/>
            <person name="Abrahante J.E."/>
            <person name="Garbe J."/>
            <person name="Badalamenti J.P."/>
            <person name="Herman A."/>
            <person name="Mangelson H."/>
            <person name="Liachko I."/>
            <person name="Sullivan S."/>
            <person name="Sone E.D."/>
            <person name="Koren S."/>
            <person name="Silverstein K.A.T."/>
            <person name="Beckman K.B."/>
            <person name="Gohl D.M."/>
        </authorList>
    </citation>
    <scope>NUCLEOTIDE SEQUENCE</scope>
    <source>
        <strain evidence="1">Duluth1</strain>
        <tissue evidence="1">Whole animal</tissue>
    </source>
</reference>
<comment type="caution">
    <text evidence="1">The sequence shown here is derived from an EMBL/GenBank/DDBJ whole genome shotgun (WGS) entry which is preliminary data.</text>
</comment>
<sequence>MASSCTSFTIKIMSKRDRMVGMKSIFSSPFMSSQRPYTLLAAASTEHLEFKVVVIPAYKITTF</sequence>
<dbReference type="Proteomes" id="UP000828390">
    <property type="component" value="Unassembled WGS sequence"/>
</dbReference>
<proteinExistence type="predicted"/>
<name>A0A9D4KRB7_DREPO</name>
<evidence type="ECO:0000313" key="2">
    <source>
        <dbReference type="Proteomes" id="UP000828390"/>
    </source>
</evidence>
<organism evidence="1 2">
    <name type="scientific">Dreissena polymorpha</name>
    <name type="common">Zebra mussel</name>
    <name type="synonym">Mytilus polymorpha</name>
    <dbReference type="NCBI Taxonomy" id="45954"/>
    <lineage>
        <taxon>Eukaryota</taxon>
        <taxon>Metazoa</taxon>
        <taxon>Spiralia</taxon>
        <taxon>Lophotrochozoa</taxon>
        <taxon>Mollusca</taxon>
        <taxon>Bivalvia</taxon>
        <taxon>Autobranchia</taxon>
        <taxon>Heteroconchia</taxon>
        <taxon>Euheterodonta</taxon>
        <taxon>Imparidentia</taxon>
        <taxon>Neoheterodontei</taxon>
        <taxon>Myida</taxon>
        <taxon>Dreissenoidea</taxon>
        <taxon>Dreissenidae</taxon>
        <taxon>Dreissena</taxon>
    </lineage>
</organism>
<keyword evidence="2" id="KW-1185">Reference proteome</keyword>
<accession>A0A9D4KRB7</accession>
<evidence type="ECO:0000313" key="1">
    <source>
        <dbReference type="EMBL" id="KAH3844685.1"/>
    </source>
</evidence>
<dbReference type="AlphaFoldDB" id="A0A9D4KRB7"/>